<dbReference type="EMBL" id="FWEV01000037">
    <property type="protein sequence ID" value="SLM28333.1"/>
    <property type="molecule type" value="Genomic_DNA"/>
</dbReference>
<comment type="subunit">
    <text evidence="6">Homodimer. Heterotetramer of two MnmE and two MnmG subunits.</text>
</comment>
<dbReference type="GO" id="GO:0002098">
    <property type="term" value="P:tRNA wobble uridine modification"/>
    <property type="evidence" value="ECO:0007669"/>
    <property type="project" value="TreeGrafter"/>
</dbReference>
<dbReference type="InterPro" id="IPR004520">
    <property type="entry name" value="GTPase_MnmE"/>
</dbReference>
<evidence type="ECO:0000313" key="10">
    <source>
        <dbReference type="Proteomes" id="UP000191931"/>
    </source>
</evidence>
<dbReference type="Pfam" id="PF12631">
    <property type="entry name" value="MnmE_helical"/>
    <property type="match status" value="1"/>
</dbReference>
<dbReference type="SUPFAM" id="SSF103025">
    <property type="entry name" value="Folate-binding domain"/>
    <property type="match status" value="1"/>
</dbReference>
<dbReference type="GO" id="GO:0005525">
    <property type="term" value="F:GTP binding"/>
    <property type="evidence" value="ECO:0007669"/>
    <property type="project" value="UniProtKB-UniRule"/>
</dbReference>
<evidence type="ECO:0000256" key="3">
    <source>
        <dbReference type="ARBA" id="ARBA00022741"/>
    </source>
</evidence>
<dbReference type="Gene3D" id="3.30.1360.120">
    <property type="entry name" value="Probable tRNA modification gtpase trme, domain 1"/>
    <property type="match status" value="1"/>
</dbReference>
<dbReference type="CDD" id="cd14858">
    <property type="entry name" value="TrmE_N"/>
    <property type="match status" value="1"/>
</dbReference>
<feature type="binding site" evidence="6">
    <location>
        <position position="294"/>
    </location>
    <ligand>
        <name>K(+)</name>
        <dbReference type="ChEBI" id="CHEBI:29103"/>
    </ligand>
</feature>
<feature type="binding site" evidence="6">
    <location>
        <position position="295"/>
    </location>
    <ligand>
        <name>Mg(2+)</name>
        <dbReference type="ChEBI" id="CHEBI:18420"/>
    </ligand>
</feature>
<feature type="binding site" evidence="6">
    <location>
        <position position="270"/>
    </location>
    <ligand>
        <name>K(+)</name>
        <dbReference type="ChEBI" id="CHEBI:29103"/>
    </ligand>
</feature>
<feature type="binding site" evidence="6">
    <location>
        <position position="291"/>
    </location>
    <ligand>
        <name>K(+)</name>
        <dbReference type="ChEBI" id="CHEBI:29103"/>
    </ligand>
</feature>
<protein>
    <recommendedName>
        <fullName evidence="6">tRNA modification GTPase MnmE</fullName>
        <ecNumber evidence="6">3.6.-.-</ecNumber>
    </recommendedName>
</protein>
<dbReference type="AlphaFoldDB" id="A0A1W1H793"/>
<feature type="binding site" evidence="6">
    <location>
        <position position="499"/>
    </location>
    <ligand>
        <name>(6S)-5-formyl-5,6,7,8-tetrahydrofolate</name>
        <dbReference type="ChEBI" id="CHEBI:57457"/>
    </ligand>
</feature>
<dbReference type="RefSeq" id="WP_080804668.1">
    <property type="nucleotide sequence ID" value="NZ_LT828548.1"/>
</dbReference>
<accession>A0A1W1H793</accession>
<feature type="binding site" evidence="6">
    <location>
        <begin position="314"/>
        <end position="317"/>
    </location>
    <ligand>
        <name>GTP</name>
        <dbReference type="ChEBI" id="CHEBI:37565"/>
    </ligand>
</feature>
<keyword evidence="6" id="KW-0479">Metal-binding</keyword>
<dbReference type="Pfam" id="PF01926">
    <property type="entry name" value="MMR_HSR1"/>
    <property type="match status" value="1"/>
</dbReference>
<dbReference type="Proteomes" id="UP000191931">
    <property type="component" value="Unassembled WGS sequence"/>
</dbReference>
<keyword evidence="5 6" id="KW-0342">GTP-binding</keyword>
<dbReference type="HAMAP" id="MF_00379">
    <property type="entry name" value="GTPase_MnmE"/>
    <property type="match status" value="1"/>
</dbReference>
<dbReference type="NCBIfam" id="TIGR00231">
    <property type="entry name" value="small_GTP"/>
    <property type="match status" value="1"/>
</dbReference>
<dbReference type="Gene3D" id="1.20.120.430">
    <property type="entry name" value="tRNA modification GTPase MnmE domain 2"/>
    <property type="match status" value="1"/>
</dbReference>
<dbReference type="NCBIfam" id="TIGR00450">
    <property type="entry name" value="mnmE_trmE_thdF"/>
    <property type="match status" value="1"/>
</dbReference>
<feature type="binding site" evidence="6">
    <location>
        <position position="274"/>
    </location>
    <ligand>
        <name>Mg(2+)</name>
        <dbReference type="ChEBI" id="CHEBI:18420"/>
    </ligand>
</feature>
<proteinExistence type="inferred from homology"/>
<evidence type="ECO:0000256" key="5">
    <source>
        <dbReference type="ARBA" id="ARBA00023134"/>
    </source>
</evidence>
<feature type="domain" description="TrmE-type G" evidence="8">
    <location>
        <begin position="260"/>
        <end position="421"/>
    </location>
</feature>
<dbReference type="Gene3D" id="3.40.50.300">
    <property type="entry name" value="P-loop containing nucleotide triphosphate hydrolases"/>
    <property type="match status" value="1"/>
</dbReference>
<dbReference type="SUPFAM" id="SSF52540">
    <property type="entry name" value="P-loop containing nucleoside triphosphate hydrolases"/>
    <property type="match status" value="1"/>
</dbReference>
<dbReference type="GO" id="GO:0030488">
    <property type="term" value="P:tRNA methylation"/>
    <property type="evidence" value="ECO:0007669"/>
    <property type="project" value="TreeGrafter"/>
</dbReference>
<dbReference type="PANTHER" id="PTHR42714:SF2">
    <property type="entry name" value="TRNA MODIFICATION GTPASE GTPBP3, MITOCHONDRIAL"/>
    <property type="match status" value="1"/>
</dbReference>
<feature type="binding site" evidence="6">
    <location>
        <position position="126"/>
    </location>
    <ligand>
        <name>(6S)-5-formyl-5,6,7,8-tetrahydrofolate</name>
        <dbReference type="ChEBI" id="CHEBI:57457"/>
    </ligand>
</feature>
<feature type="binding site" evidence="6">
    <location>
        <begin position="270"/>
        <end position="275"/>
    </location>
    <ligand>
        <name>GTP</name>
        <dbReference type="ChEBI" id="CHEBI:37565"/>
    </ligand>
</feature>
<dbReference type="InterPro" id="IPR031168">
    <property type="entry name" value="G_TrmE"/>
</dbReference>
<dbReference type="InterPro" id="IPR027266">
    <property type="entry name" value="TrmE/GcvT-like"/>
</dbReference>
<organism evidence="9 10">
    <name type="scientific">Desulfamplus magnetovallimortis</name>
    <dbReference type="NCBI Taxonomy" id="1246637"/>
    <lineage>
        <taxon>Bacteria</taxon>
        <taxon>Pseudomonadati</taxon>
        <taxon>Thermodesulfobacteriota</taxon>
        <taxon>Desulfobacteria</taxon>
        <taxon>Desulfobacterales</taxon>
        <taxon>Desulfobacteraceae</taxon>
        <taxon>Desulfamplus</taxon>
    </lineage>
</organism>
<dbReference type="OrthoDB" id="9805918at2"/>
<comment type="subcellular location">
    <subcellularLocation>
        <location evidence="6">Cytoplasm</location>
    </subcellularLocation>
</comment>
<comment type="similarity">
    <text evidence="1 6 7">Belongs to the TRAFAC class TrmE-Era-EngA-EngB-Septin-like GTPase superfamily. TrmE GTPase family.</text>
</comment>
<dbReference type="GO" id="GO:0046872">
    <property type="term" value="F:metal ion binding"/>
    <property type="evidence" value="ECO:0007669"/>
    <property type="project" value="UniProtKB-KW"/>
</dbReference>
<keyword evidence="3 6" id="KW-0547">Nucleotide-binding</keyword>
<dbReference type="PANTHER" id="PTHR42714">
    <property type="entry name" value="TRNA MODIFICATION GTPASE GTPBP3"/>
    <property type="match status" value="1"/>
</dbReference>
<dbReference type="STRING" id="1246637.MTBBW1_1310031"/>
<evidence type="ECO:0000256" key="6">
    <source>
        <dbReference type="HAMAP-Rule" id="MF_00379"/>
    </source>
</evidence>
<reference evidence="9 10" key="1">
    <citation type="submission" date="2017-03" db="EMBL/GenBank/DDBJ databases">
        <authorList>
            <person name="Afonso C.L."/>
            <person name="Miller P.J."/>
            <person name="Scott M.A."/>
            <person name="Spackman E."/>
            <person name="Goraichik I."/>
            <person name="Dimitrov K.M."/>
            <person name="Suarez D.L."/>
            <person name="Swayne D.E."/>
        </authorList>
    </citation>
    <scope>NUCLEOTIDE SEQUENCE [LARGE SCALE GENOMIC DNA]</scope>
    <source>
        <strain evidence="9">PRJEB14757</strain>
    </source>
</reference>
<dbReference type="GO" id="GO:0005829">
    <property type="term" value="C:cytosol"/>
    <property type="evidence" value="ECO:0007669"/>
    <property type="project" value="TreeGrafter"/>
</dbReference>
<keyword evidence="4 6" id="KW-0630">Potassium</keyword>
<dbReference type="InterPro" id="IPR025867">
    <property type="entry name" value="MnmE_helical"/>
</dbReference>
<dbReference type="Pfam" id="PF10396">
    <property type="entry name" value="TrmE_N"/>
    <property type="match status" value="1"/>
</dbReference>
<comment type="function">
    <text evidence="6">Exhibits a very high intrinsic GTPase hydrolysis rate. Involved in the addition of a carboxymethylaminomethyl (cmnm) group at the wobble position (U34) of certain tRNAs, forming tRNA-cmnm(5)s(2)U34.</text>
</comment>
<dbReference type="InterPro" id="IPR005225">
    <property type="entry name" value="Small_GTP-bd"/>
</dbReference>
<evidence type="ECO:0000259" key="8">
    <source>
        <dbReference type="PROSITE" id="PS51709"/>
    </source>
</evidence>
<keyword evidence="10" id="KW-1185">Reference proteome</keyword>
<feature type="binding site" evidence="6">
    <location>
        <position position="165"/>
    </location>
    <ligand>
        <name>(6S)-5-formyl-5,6,7,8-tetrahydrofolate</name>
        <dbReference type="ChEBI" id="CHEBI:57457"/>
    </ligand>
</feature>
<gene>
    <name evidence="6 9" type="primary">mnmE</name>
    <name evidence="6" type="synonym">trmE</name>
    <name evidence="9" type="ORF">MTBBW1_1310031</name>
</gene>
<dbReference type="InterPro" id="IPR018948">
    <property type="entry name" value="GTP-bd_TrmE_N"/>
</dbReference>
<dbReference type="CDD" id="cd04164">
    <property type="entry name" value="trmE"/>
    <property type="match status" value="1"/>
</dbReference>
<evidence type="ECO:0000256" key="1">
    <source>
        <dbReference type="ARBA" id="ARBA00011043"/>
    </source>
</evidence>
<evidence type="ECO:0000256" key="2">
    <source>
        <dbReference type="ARBA" id="ARBA00022694"/>
    </source>
</evidence>
<dbReference type="InterPro" id="IPR027368">
    <property type="entry name" value="MnmE_dom2"/>
</dbReference>
<dbReference type="GO" id="GO:0003924">
    <property type="term" value="F:GTPase activity"/>
    <property type="evidence" value="ECO:0007669"/>
    <property type="project" value="UniProtKB-UniRule"/>
</dbReference>
<keyword evidence="6 9" id="KW-0378">Hydrolase</keyword>
<feature type="binding site" evidence="6">
    <location>
        <position position="23"/>
    </location>
    <ligand>
        <name>(6S)-5-formyl-5,6,7,8-tetrahydrofolate</name>
        <dbReference type="ChEBI" id="CHEBI:57457"/>
    </ligand>
</feature>
<name>A0A1W1H793_9BACT</name>
<evidence type="ECO:0000256" key="7">
    <source>
        <dbReference type="RuleBase" id="RU003313"/>
    </source>
</evidence>
<comment type="cofactor">
    <cofactor evidence="6">
        <name>K(+)</name>
        <dbReference type="ChEBI" id="CHEBI:29103"/>
    </cofactor>
    <text evidence="6">Binds 1 potassium ion per subunit.</text>
</comment>
<keyword evidence="6" id="KW-0460">Magnesium</keyword>
<feature type="binding site" evidence="6">
    <location>
        <position position="289"/>
    </location>
    <ligand>
        <name>K(+)</name>
        <dbReference type="ChEBI" id="CHEBI:29103"/>
    </ligand>
</feature>
<evidence type="ECO:0000313" key="9">
    <source>
        <dbReference type="EMBL" id="SLM28333.1"/>
    </source>
</evidence>
<dbReference type="EC" id="3.6.-.-" evidence="6"/>
<sequence length="499" mass="53838">MSSDTIAAIATPPGSGGGIGIIRVSGPEAVAMVSALFSRRAKCPDLPVCDHLYDSDEAAQLLKSAAKNKQPDLQHALPQLSPSFCFESHRAVHGYIFNPETLMIIDEVIVLPMLAPRSYTAEDVVEIQAHCGHVVLQAILNLLFSMGVRPAEPGEFTKRAFLNGRIDLSQAEAVMDIINARSVKALKIAVSQGLGHLREEIAAARNLLVSLLTQIEAAIDFPDEAGELIPEDASALVGKTIDTCVSAIEKYENAGFLREGIKLAICGPPNVGKSSIMNRLLEKECSIVTEIPGTTRDLIEDHLNINGIPFVISDTAGMHTTDDPVEKIGIEKARKNIRESDIVLFVHEAGTSFSIEDINGIIPSDKKIIIVCNKKDNEPLQGDLLLDNEDFKGSSLPVVATSALYNRGIDNLRKKIVDVALGGMELSSSVVPNTRHMHSLKSALESLEYAHRSLCSGFFDEETLAIDIRNGIDALGEITGDSAGVDILEQIFSRFCIGK</sequence>
<dbReference type="PROSITE" id="PS51709">
    <property type="entry name" value="G_TRME"/>
    <property type="match status" value="1"/>
</dbReference>
<dbReference type="InterPro" id="IPR006073">
    <property type="entry name" value="GTP-bd"/>
</dbReference>
<keyword evidence="2 6" id="KW-0819">tRNA processing</keyword>
<keyword evidence="6" id="KW-0963">Cytoplasm</keyword>
<evidence type="ECO:0000256" key="4">
    <source>
        <dbReference type="ARBA" id="ARBA00022958"/>
    </source>
</evidence>
<feature type="binding site" evidence="6">
    <location>
        <begin position="289"/>
        <end position="295"/>
    </location>
    <ligand>
        <name>GTP</name>
        <dbReference type="ChEBI" id="CHEBI:37565"/>
    </ligand>
</feature>
<comment type="caution">
    <text evidence="6">Lacks conserved residue(s) required for the propagation of feature annotation.</text>
</comment>
<dbReference type="InterPro" id="IPR027417">
    <property type="entry name" value="P-loop_NTPase"/>
</dbReference>